<keyword evidence="5" id="KW-0378">Hydrolase</keyword>
<dbReference type="Pfam" id="PF04909">
    <property type="entry name" value="Amidohydro_2"/>
    <property type="match status" value="1"/>
</dbReference>
<evidence type="ECO:0000313" key="5">
    <source>
        <dbReference type="EMBL" id="KAF2760657.1"/>
    </source>
</evidence>
<feature type="domain" description="Amidohydrolase-related" evidence="4">
    <location>
        <begin position="70"/>
        <end position="318"/>
    </location>
</feature>
<dbReference type="GO" id="GO:0016831">
    <property type="term" value="F:carboxy-lyase activity"/>
    <property type="evidence" value="ECO:0007669"/>
    <property type="project" value="UniProtKB-KW"/>
</dbReference>
<comment type="similarity">
    <text evidence="3">Belongs to the metallo-dependent hydrolases superfamily.</text>
</comment>
<name>A0A6A6WGA3_9PEZI</name>
<dbReference type="RefSeq" id="XP_033603108.1">
    <property type="nucleotide sequence ID" value="XM_033741715.1"/>
</dbReference>
<evidence type="ECO:0000256" key="3">
    <source>
        <dbReference type="RuleBase" id="RU366045"/>
    </source>
</evidence>
<dbReference type="PANTHER" id="PTHR21240:SF30">
    <property type="entry name" value="AMIDOHYDROLASE-RELATED DOMAIN-CONTAINING PROTEIN-RELATED"/>
    <property type="match status" value="1"/>
</dbReference>
<proteinExistence type="inferred from homology"/>
<gene>
    <name evidence="5" type="ORF">EJ05DRAFT_435904</name>
</gene>
<evidence type="ECO:0000259" key="4">
    <source>
        <dbReference type="Pfam" id="PF04909"/>
    </source>
</evidence>
<evidence type="ECO:0000256" key="1">
    <source>
        <dbReference type="ARBA" id="ARBA00022793"/>
    </source>
</evidence>
<sequence>MIPLIALEEHFLSQEMINTAEGMYSEQLKWLDGVRDKLDDIGPLRISEMDKGGVTMQIVSHAPIADASTVALCTAANKQLYEAVQANPDRFAGFAVLPMADPVGAAGELRRCVKEFGFVGTLIDNHVNGQHYEGDEYLKFWKTAEELDVPVYLHPTWPSEDMVPRYEGNFSTGAALSIGSSGFGWHADTQLHVLKLFASGLFDKCPKLKLIIGHMGEMIPFQLERITYISSRWGNRKRSFQEVYDNNIWITTSGVWSLSPMACILRNTKIDKILFSIDYPFAQNIWGLKFMEDLESSGMVTKEQFEMIGYKNAENLLKVKVAGIR</sequence>
<keyword evidence="1 3" id="KW-0210">Decarboxylase</keyword>
<accession>A0A6A6WGA3</accession>
<dbReference type="GO" id="GO:0016787">
    <property type="term" value="F:hydrolase activity"/>
    <property type="evidence" value="ECO:0007669"/>
    <property type="project" value="UniProtKB-KW"/>
</dbReference>
<dbReference type="Proteomes" id="UP000799437">
    <property type="component" value="Unassembled WGS sequence"/>
</dbReference>
<organism evidence="5 6">
    <name type="scientific">Pseudovirgaria hyperparasitica</name>
    <dbReference type="NCBI Taxonomy" id="470096"/>
    <lineage>
        <taxon>Eukaryota</taxon>
        <taxon>Fungi</taxon>
        <taxon>Dikarya</taxon>
        <taxon>Ascomycota</taxon>
        <taxon>Pezizomycotina</taxon>
        <taxon>Dothideomycetes</taxon>
        <taxon>Dothideomycetes incertae sedis</taxon>
        <taxon>Acrospermales</taxon>
        <taxon>Acrospermaceae</taxon>
        <taxon>Pseudovirgaria</taxon>
    </lineage>
</organism>
<dbReference type="FunFam" id="3.20.20.140:FF:000099">
    <property type="entry name" value="Amidohydrolase 2"/>
    <property type="match status" value="1"/>
</dbReference>
<dbReference type="OrthoDB" id="432010at2759"/>
<dbReference type="InterPro" id="IPR032465">
    <property type="entry name" value="ACMSD"/>
</dbReference>
<dbReference type="AlphaFoldDB" id="A0A6A6WGA3"/>
<keyword evidence="2 3" id="KW-0456">Lyase</keyword>
<reference evidence="5" key="1">
    <citation type="journal article" date="2020" name="Stud. Mycol.">
        <title>101 Dothideomycetes genomes: a test case for predicting lifestyles and emergence of pathogens.</title>
        <authorList>
            <person name="Haridas S."/>
            <person name="Albert R."/>
            <person name="Binder M."/>
            <person name="Bloem J."/>
            <person name="Labutti K."/>
            <person name="Salamov A."/>
            <person name="Andreopoulos B."/>
            <person name="Baker S."/>
            <person name="Barry K."/>
            <person name="Bills G."/>
            <person name="Bluhm B."/>
            <person name="Cannon C."/>
            <person name="Castanera R."/>
            <person name="Culley D."/>
            <person name="Daum C."/>
            <person name="Ezra D."/>
            <person name="Gonzalez J."/>
            <person name="Henrissat B."/>
            <person name="Kuo A."/>
            <person name="Liang C."/>
            <person name="Lipzen A."/>
            <person name="Lutzoni F."/>
            <person name="Magnuson J."/>
            <person name="Mondo S."/>
            <person name="Nolan M."/>
            <person name="Ohm R."/>
            <person name="Pangilinan J."/>
            <person name="Park H.-J."/>
            <person name="Ramirez L."/>
            <person name="Alfaro M."/>
            <person name="Sun H."/>
            <person name="Tritt A."/>
            <person name="Yoshinaga Y."/>
            <person name="Zwiers L.-H."/>
            <person name="Turgeon B."/>
            <person name="Goodwin S."/>
            <person name="Spatafora J."/>
            <person name="Crous P."/>
            <person name="Grigoriev I."/>
        </authorList>
    </citation>
    <scope>NUCLEOTIDE SEQUENCE</scope>
    <source>
        <strain evidence="5">CBS 121739</strain>
    </source>
</reference>
<dbReference type="SUPFAM" id="SSF51556">
    <property type="entry name" value="Metallo-dependent hydrolases"/>
    <property type="match status" value="1"/>
</dbReference>
<dbReference type="InterPro" id="IPR006680">
    <property type="entry name" value="Amidohydro-rel"/>
</dbReference>
<keyword evidence="6" id="KW-1185">Reference proteome</keyword>
<dbReference type="PANTHER" id="PTHR21240">
    <property type="entry name" value="2-AMINO-3-CARBOXYLMUCONATE-6-SEMIALDEHYDE DECARBOXYLASE"/>
    <property type="match status" value="1"/>
</dbReference>
<dbReference type="GO" id="GO:0005829">
    <property type="term" value="C:cytosol"/>
    <property type="evidence" value="ECO:0007669"/>
    <property type="project" value="TreeGrafter"/>
</dbReference>
<dbReference type="InterPro" id="IPR032466">
    <property type="entry name" value="Metal_Hydrolase"/>
</dbReference>
<dbReference type="EMBL" id="ML996568">
    <property type="protein sequence ID" value="KAF2760657.1"/>
    <property type="molecule type" value="Genomic_DNA"/>
</dbReference>
<evidence type="ECO:0000256" key="2">
    <source>
        <dbReference type="ARBA" id="ARBA00023239"/>
    </source>
</evidence>
<dbReference type="GO" id="GO:0019748">
    <property type="term" value="P:secondary metabolic process"/>
    <property type="evidence" value="ECO:0007669"/>
    <property type="project" value="TreeGrafter"/>
</dbReference>
<dbReference type="GeneID" id="54482769"/>
<dbReference type="Gene3D" id="3.20.20.140">
    <property type="entry name" value="Metal-dependent hydrolases"/>
    <property type="match status" value="1"/>
</dbReference>
<evidence type="ECO:0000313" key="6">
    <source>
        <dbReference type="Proteomes" id="UP000799437"/>
    </source>
</evidence>
<protein>
    <submittedName>
        <fullName evidence="5">Amidohydrolase 2</fullName>
    </submittedName>
</protein>